<dbReference type="PANTHER" id="PTHR39290:SF6">
    <property type="entry name" value="S-ADENOSYL-L-METHIONINE-DEPENDENT METHYLTRANSFERASES SUPERFAMILY PROTEIN"/>
    <property type="match status" value="1"/>
</dbReference>
<dbReference type="InterPro" id="IPR029063">
    <property type="entry name" value="SAM-dependent_MTases_sf"/>
</dbReference>
<feature type="region of interest" description="Disordered" evidence="1">
    <location>
        <begin position="103"/>
        <end position="174"/>
    </location>
</feature>
<sequence>MPPSPQAVTDGSKTWSPSHLFSSVVEGNDETTSTVAPAPAPEIWDKIHAHLQANEFRAAIASAFELPAGDNFTYHATASVNLAQAEAAIRAGRVNGLHGWYVERVSPPPAPPSAPATGGSDGVGENEHERGDDGENDDDKNNDGDKNSDSKDDNDPSEPRTIPGQPSLRISGYPPPADIQAYISLFDPTRSAANSLKSLAANAKKGSLRATVAEYLLSKRHLDASISVPKFKPSPVVAAAQQDGSNQPPPSSKSSKTTTRHENPALDFWAYSCMALEYAGPNANTALVKTSHHILPVYMHHFGCVCPSWEALQVIAKLASSISHSTSTGAGPTDSANSKNRGRRTPAVLDMGSGNGYWTLMLRRLGLDLDVVAVDSGQSRWRAVWIPDTHVADGVQYLRKRGGCPSSLLLLVYPIVGSGGGGSGTGEFTRRVLDAYTGDVVCVAGTQNGNGYTGFKDVMVDEYMARERPGWEKVAQVALPSFAGKDDALFAFRRRKKMVDEGAGQ</sequence>
<dbReference type="AlphaFoldDB" id="A0A178DHX5"/>
<dbReference type="Proteomes" id="UP000185904">
    <property type="component" value="Unassembled WGS sequence"/>
</dbReference>
<dbReference type="PANTHER" id="PTHR39290">
    <property type="entry name" value="C3H1-TYPE DOMAIN-CONTAINING PROTEIN-RELATED"/>
    <property type="match status" value="1"/>
</dbReference>
<dbReference type="RefSeq" id="XP_022505647.1">
    <property type="nucleotide sequence ID" value="XM_022638682.1"/>
</dbReference>
<dbReference type="EMBL" id="LVCJ01000001">
    <property type="protein sequence ID" value="OAL40635.1"/>
    <property type="molecule type" value="Genomic_DNA"/>
</dbReference>
<organism evidence="2 3">
    <name type="scientific">Fonsecaea nubica</name>
    <dbReference type="NCBI Taxonomy" id="856822"/>
    <lineage>
        <taxon>Eukaryota</taxon>
        <taxon>Fungi</taxon>
        <taxon>Dikarya</taxon>
        <taxon>Ascomycota</taxon>
        <taxon>Pezizomycotina</taxon>
        <taxon>Eurotiomycetes</taxon>
        <taxon>Chaetothyriomycetidae</taxon>
        <taxon>Chaetothyriales</taxon>
        <taxon>Herpotrichiellaceae</taxon>
        <taxon>Fonsecaea</taxon>
    </lineage>
</organism>
<evidence type="ECO:0000256" key="1">
    <source>
        <dbReference type="SAM" id="MobiDB-lite"/>
    </source>
</evidence>
<comment type="caution">
    <text evidence="2">The sequence shown here is derived from an EMBL/GenBank/DDBJ whole genome shotgun (WGS) entry which is preliminary data.</text>
</comment>
<feature type="region of interest" description="Disordered" evidence="1">
    <location>
        <begin position="324"/>
        <end position="346"/>
    </location>
</feature>
<proteinExistence type="predicted"/>
<keyword evidence="3" id="KW-1185">Reference proteome</keyword>
<name>A0A178DHX5_9EURO</name>
<dbReference type="GeneID" id="34583798"/>
<feature type="compositionally biased region" description="Basic and acidic residues" evidence="1">
    <location>
        <begin position="125"/>
        <end position="158"/>
    </location>
</feature>
<reference evidence="2 3" key="1">
    <citation type="submission" date="2016-03" db="EMBL/GenBank/DDBJ databases">
        <title>The draft genome sequence of Fonsecaea nubica causative agent of cutaneous subcutaneous infection in human host.</title>
        <authorList>
            <person name="Costa F."/>
            <person name="Sybren D.H."/>
            <person name="Raittz R.T."/>
            <person name="Weiss V.A."/>
            <person name="Leao A.C."/>
            <person name="Gomes R."/>
            <person name="De Souza E.M."/>
            <person name="Pedrosa F.O."/>
            <person name="Steffens M.B."/>
            <person name="Bombassaro A."/>
            <person name="Tadra-Sfeir M.Z."/>
            <person name="Moreno L.F."/>
            <person name="Najafzadeh M.J."/>
            <person name="Felipe M.S."/>
            <person name="Teixeira M."/>
            <person name="Sun J."/>
            <person name="Xi L."/>
            <person name="Castro M.A."/>
            <person name="Vicente V.A."/>
        </authorList>
    </citation>
    <scope>NUCLEOTIDE SEQUENCE [LARGE SCALE GENOMIC DNA]</scope>
    <source>
        <strain evidence="2 3">CBS 269.64</strain>
    </source>
</reference>
<feature type="region of interest" description="Disordered" evidence="1">
    <location>
        <begin position="236"/>
        <end position="261"/>
    </location>
</feature>
<evidence type="ECO:0000313" key="3">
    <source>
        <dbReference type="Proteomes" id="UP000185904"/>
    </source>
</evidence>
<dbReference type="SUPFAM" id="SSF53335">
    <property type="entry name" value="S-adenosyl-L-methionine-dependent methyltransferases"/>
    <property type="match status" value="1"/>
</dbReference>
<protein>
    <submittedName>
        <fullName evidence="2">Uncharacterized protein</fullName>
    </submittedName>
</protein>
<feature type="compositionally biased region" description="Polar residues" evidence="1">
    <location>
        <begin position="324"/>
        <end position="339"/>
    </location>
</feature>
<dbReference type="OrthoDB" id="5411518at2759"/>
<accession>A0A178DHX5</accession>
<evidence type="ECO:0000313" key="2">
    <source>
        <dbReference type="EMBL" id="OAL40635.1"/>
    </source>
</evidence>
<gene>
    <name evidence="2" type="ORF">AYO20_00371</name>
</gene>